<feature type="compositionally biased region" description="Pro residues" evidence="2">
    <location>
        <begin position="314"/>
        <end position="326"/>
    </location>
</feature>
<dbReference type="Proteomes" id="UP000007431">
    <property type="component" value="Unassembled WGS sequence"/>
</dbReference>
<evidence type="ECO:0000313" key="5">
    <source>
        <dbReference type="Proteomes" id="UP000007431"/>
    </source>
</evidence>
<feature type="region of interest" description="Disordered" evidence="2">
    <location>
        <begin position="309"/>
        <end position="351"/>
    </location>
</feature>
<proteinExistence type="predicted"/>
<dbReference type="InParanoid" id="D8QE76"/>
<keyword evidence="5" id="KW-1185">Reference proteome</keyword>
<dbReference type="Pfam" id="PF20231">
    <property type="entry name" value="DUF6589"/>
    <property type="match status" value="1"/>
</dbReference>
<dbReference type="eggNOG" id="ENOG502SHSD">
    <property type="taxonomic scope" value="Eukaryota"/>
</dbReference>
<organism evidence="5">
    <name type="scientific">Schizophyllum commune (strain H4-8 / FGSC 9210)</name>
    <name type="common">Split gill fungus</name>
    <dbReference type="NCBI Taxonomy" id="578458"/>
    <lineage>
        <taxon>Eukaryota</taxon>
        <taxon>Fungi</taxon>
        <taxon>Dikarya</taxon>
        <taxon>Basidiomycota</taxon>
        <taxon>Agaricomycotina</taxon>
        <taxon>Agaricomycetes</taxon>
        <taxon>Agaricomycetidae</taxon>
        <taxon>Agaricales</taxon>
        <taxon>Schizophyllaceae</taxon>
        <taxon>Schizophyllum</taxon>
    </lineage>
</organism>
<dbReference type="VEuPathDB" id="FungiDB:SCHCODRAFT_02587484"/>
<gene>
    <name evidence="4" type="ORF">SCHCODRAFT_237096</name>
</gene>
<feature type="domain" description="CCHC-type" evidence="3">
    <location>
        <begin position="246"/>
        <end position="259"/>
    </location>
</feature>
<dbReference type="InterPro" id="IPR046496">
    <property type="entry name" value="DUF6589"/>
</dbReference>
<keyword evidence="1" id="KW-0863">Zinc-finger</keyword>
<dbReference type="Pfam" id="PF14223">
    <property type="entry name" value="Retrotran_gag_2"/>
    <property type="match status" value="1"/>
</dbReference>
<evidence type="ECO:0000259" key="3">
    <source>
        <dbReference type="PROSITE" id="PS50158"/>
    </source>
</evidence>
<protein>
    <recommendedName>
        <fullName evidence="3">CCHC-type domain-containing protein</fullName>
    </recommendedName>
</protein>
<evidence type="ECO:0000256" key="2">
    <source>
        <dbReference type="SAM" id="MobiDB-lite"/>
    </source>
</evidence>
<dbReference type="GO" id="GO:0008270">
    <property type="term" value="F:zinc ion binding"/>
    <property type="evidence" value="ECO:0007669"/>
    <property type="project" value="UniProtKB-KW"/>
</dbReference>
<evidence type="ECO:0000256" key="1">
    <source>
        <dbReference type="PROSITE-ProRule" id="PRU00047"/>
    </source>
</evidence>
<sequence>MSVISPALIRGLDNVPKLMGEADWHAFKEQLARFFRAIQAGYITLDPAAAVPEAKKPLDAELEWLLFSKLGPDSMALVKEAEGGKALWKVLKEKYEKATPWKRMHARKAFQQCRHDPSHPIETHIANVKAQKAILTGLGVTVSDDEVMDVILINLDDSFDQICINILSQSSLTLDVAISMLTSNSGAAFNVKQEEFTPLLLAVNAARTGRSRQEQESLADGGQNDPTTFWMDDKEYCWCNVNSRDCHRCGRSGHIAAFCMFAMPEAIKQKIMDKVHFNANMAASMAELDAEAEQVYQMEQAYGTYIVPARRLSPSPPPPSPRPASPAPSSSATAPVHQGRPPRSSKNKQRNKTVATALAMLCYSRNKNCGCLQKALLIYLKFKGLSAKVFDTLHTLGLVMSHRWTGDAVEKVSKAAMGEVITYGEERHCSYPMTTAVLDFLELDAAPRLAKEMAYEVLRVLIDMPEFDLQTYEHRNSPLFAPPPDARTLPHGAEHITMQYMLGTEGMLEASYEDQEKLIMVWLHQLELAKGKEEDFNSFDQLDWMLPVFGFLHLLMAFANGLHTQYLGSGSRRGISQAIDILSCKGLSHAQTKGPFFHDLDELLEYMLTAHLRLDWLTITKVDDLTELCLYTPQMLVQLAQKIVETCASKQAMDAYWISKAEDMRDEQRWQTIMFVRDVLQYKVLCRAVKFGRVGIMEDMLPTLLYCFSGGKNPRYAIEVLELLQGLHREWPPEVCDYVWQHCWLVNMTGHIDGFLPVDQAQEHNIKNIKVLYHLEGPNIDWDYMKKLHPAIPMIMRLNEHMEKEFRTNAQGCKHSKPKKDLDIARLQGYYVDLHNYVPERYITDRNVKGKLRKRTNCAKNFWAVGFRLVNSGTLLTFPHREENIWDEWCPGDSEDEDSL</sequence>
<evidence type="ECO:0000313" key="4">
    <source>
        <dbReference type="EMBL" id="EFI93802.1"/>
    </source>
</evidence>
<dbReference type="GO" id="GO:0003676">
    <property type="term" value="F:nucleic acid binding"/>
    <property type="evidence" value="ECO:0007669"/>
    <property type="project" value="InterPro"/>
</dbReference>
<dbReference type="AlphaFoldDB" id="D8QE76"/>
<dbReference type="HOGENOM" id="CLU_321873_0_0_1"/>
<name>D8QE76_SCHCM</name>
<accession>D8QE76</accession>
<dbReference type="InterPro" id="IPR001878">
    <property type="entry name" value="Znf_CCHC"/>
</dbReference>
<dbReference type="PROSITE" id="PS50158">
    <property type="entry name" value="ZF_CCHC"/>
    <property type="match status" value="1"/>
</dbReference>
<keyword evidence="1" id="KW-0862">Zinc</keyword>
<dbReference type="EMBL" id="GL377310">
    <property type="protein sequence ID" value="EFI93802.1"/>
    <property type="molecule type" value="Genomic_DNA"/>
</dbReference>
<keyword evidence="1" id="KW-0479">Metal-binding</keyword>
<reference evidence="4 5" key="1">
    <citation type="journal article" date="2010" name="Nat. Biotechnol.">
        <title>Genome sequence of the model mushroom Schizophyllum commune.</title>
        <authorList>
            <person name="Ohm R.A."/>
            <person name="de Jong J.F."/>
            <person name="Lugones L.G."/>
            <person name="Aerts A."/>
            <person name="Kothe E."/>
            <person name="Stajich J.E."/>
            <person name="de Vries R.P."/>
            <person name="Record E."/>
            <person name="Levasseur A."/>
            <person name="Baker S.E."/>
            <person name="Bartholomew K.A."/>
            <person name="Coutinho P.M."/>
            <person name="Erdmann S."/>
            <person name="Fowler T.J."/>
            <person name="Gathman A.C."/>
            <person name="Lombard V."/>
            <person name="Henrissat B."/>
            <person name="Knabe N."/>
            <person name="Kuees U."/>
            <person name="Lilly W.W."/>
            <person name="Lindquist E."/>
            <person name="Lucas S."/>
            <person name="Magnuson J.K."/>
            <person name="Piumi F."/>
            <person name="Raudaskoski M."/>
            <person name="Salamov A."/>
            <person name="Schmutz J."/>
            <person name="Schwarze F.W.M.R."/>
            <person name="vanKuyk P.A."/>
            <person name="Horton J.S."/>
            <person name="Grigoriev I.V."/>
            <person name="Woesten H.A.B."/>
        </authorList>
    </citation>
    <scope>NUCLEOTIDE SEQUENCE [LARGE SCALE GENOMIC DNA]</scope>
    <source>
        <strain evidence="5">H4-8 / FGSC 9210</strain>
    </source>
</reference>